<dbReference type="RefSeq" id="WP_338250523.1">
    <property type="nucleotide sequence ID" value="NZ_BSRI01000001.1"/>
</dbReference>
<evidence type="ECO:0000313" key="2">
    <source>
        <dbReference type="EMBL" id="GLV55826.1"/>
    </source>
</evidence>
<sequence length="53" mass="5942">MQLLHRHCHDQKTAEDSSAARGTHDKNQIIEELDESKGSRPVLKTSEKGDELA</sequence>
<gene>
    <name evidence="2" type="ORF">KDH_26700</name>
</gene>
<accession>A0ABQ6FTN0</accession>
<proteinExistence type="predicted"/>
<organism evidence="2 3">
    <name type="scientific">Dictyobacter halimunensis</name>
    <dbReference type="NCBI Taxonomy" id="3026934"/>
    <lineage>
        <taxon>Bacteria</taxon>
        <taxon>Bacillati</taxon>
        <taxon>Chloroflexota</taxon>
        <taxon>Ktedonobacteria</taxon>
        <taxon>Ktedonobacterales</taxon>
        <taxon>Dictyobacteraceae</taxon>
        <taxon>Dictyobacter</taxon>
    </lineage>
</organism>
<feature type="region of interest" description="Disordered" evidence="1">
    <location>
        <begin position="1"/>
        <end position="53"/>
    </location>
</feature>
<dbReference type="Proteomes" id="UP001344906">
    <property type="component" value="Unassembled WGS sequence"/>
</dbReference>
<reference evidence="2 3" key="1">
    <citation type="submission" date="2023-02" db="EMBL/GenBank/DDBJ databases">
        <title>Dictyobacter halimunensis sp. nov., a new member of the class Ktedonobacteria from forest soil in a geothermal area.</title>
        <authorList>
            <person name="Rachmania M.K."/>
            <person name="Ningsih F."/>
            <person name="Sakai Y."/>
            <person name="Yabe S."/>
            <person name="Yokota A."/>
            <person name="Sjamsuridzal W."/>
        </authorList>
    </citation>
    <scope>NUCLEOTIDE SEQUENCE [LARGE SCALE GENOMIC DNA]</scope>
    <source>
        <strain evidence="2 3">S3.2.2.5</strain>
    </source>
</reference>
<evidence type="ECO:0008006" key="4">
    <source>
        <dbReference type="Google" id="ProtNLM"/>
    </source>
</evidence>
<dbReference type="EMBL" id="BSRI01000001">
    <property type="protein sequence ID" value="GLV55826.1"/>
    <property type="molecule type" value="Genomic_DNA"/>
</dbReference>
<name>A0ABQ6FTN0_9CHLR</name>
<evidence type="ECO:0000313" key="3">
    <source>
        <dbReference type="Proteomes" id="UP001344906"/>
    </source>
</evidence>
<keyword evidence="3" id="KW-1185">Reference proteome</keyword>
<comment type="caution">
    <text evidence="2">The sequence shown here is derived from an EMBL/GenBank/DDBJ whole genome shotgun (WGS) entry which is preliminary data.</text>
</comment>
<evidence type="ECO:0000256" key="1">
    <source>
        <dbReference type="SAM" id="MobiDB-lite"/>
    </source>
</evidence>
<protein>
    <recommendedName>
        <fullName evidence="4">HNH domain-containing protein</fullName>
    </recommendedName>
</protein>